<keyword evidence="8 10" id="KW-0131">Cell cycle</keyword>
<comment type="pathway">
    <text evidence="10">Cell wall biogenesis; peptidoglycan biosynthesis.</text>
</comment>
<dbReference type="AlphaFoldDB" id="U1GQB6"/>
<keyword evidence="3 10" id="KW-0328">Glycosyltransferase</keyword>
<dbReference type="eggNOG" id="COG0707">
    <property type="taxonomic scope" value="Bacteria"/>
</dbReference>
<dbReference type="InterPro" id="IPR004276">
    <property type="entry name" value="GlycoTrans_28_N"/>
</dbReference>
<evidence type="ECO:0000256" key="8">
    <source>
        <dbReference type="ARBA" id="ARBA00023306"/>
    </source>
</evidence>
<keyword evidence="6 10" id="KW-0573">Peptidoglycan synthesis</keyword>
<dbReference type="GO" id="GO:0009252">
    <property type="term" value="P:peptidoglycan biosynthetic process"/>
    <property type="evidence" value="ECO:0007669"/>
    <property type="project" value="UniProtKB-UniRule"/>
</dbReference>
<dbReference type="EC" id="2.4.1.227" evidence="10"/>
<feature type="binding site" evidence="10">
    <location>
        <position position="186"/>
    </location>
    <ligand>
        <name>UDP-N-acetyl-alpha-D-glucosamine</name>
        <dbReference type="ChEBI" id="CHEBI:57705"/>
    </ligand>
</feature>
<dbReference type="NCBIfam" id="TIGR01133">
    <property type="entry name" value="murG"/>
    <property type="match status" value="1"/>
</dbReference>
<dbReference type="EMBL" id="AVQI01000059">
    <property type="protein sequence ID" value="ERK01295.1"/>
    <property type="molecule type" value="Genomic_DNA"/>
</dbReference>
<evidence type="ECO:0000256" key="9">
    <source>
        <dbReference type="ARBA" id="ARBA00023316"/>
    </source>
</evidence>
<dbReference type="GO" id="GO:0050511">
    <property type="term" value="F:undecaprenyldiphospho-muramoylpentapeptide beta-N-acetylglucosaminyltransferase activity"/>
    <property type="evidence" value="ECO:0007669"/>
    <property type="project" value="UniProtKB-UniRule"/>
</dbReference>
<dbReference type="HAMAP" id="MF_00033">
    <property type="entry name" value="MurG"/>
    <property type="match status" value="1"/>
</dbReference>
<evidence type="ECO:0000256" key="2">
    <source>
        <dbReference type="ARBA" id="ARBA00022618"/>
    </source>
</evidence>
<keyword evidence="2 10" id="KW-0132">Cell division</keyword>
<feature type="coiled-coil region" evidence="11">
    <location>
        <begin position="323"/>
        <end position="350"/>
    </location>
</feature>
<organism evidence="14 16">
    <name type="scientific">Treponema socranskii subsp. socranskii VPI DR56BR1116 = ATCC 35536</name>
    <dbReference type="NCBI Taxonomy" id="1125725"/>
    <lineage>
        <taxon>Bacteria</taxon>
        <taxon>Pseudomonadati</taxon>
        <taxon>Spirochaetota</taxon>
        <taxon>Spirochaetia</taxon>
        <taxon>Spirochaetales</taxon>
        <taxon>Treponemataceae</taxon>
        <taxon>Treponema</taxon>
    </lineage>
</organism>
<keyword evidence="17" id="KW-1185">Reference proteome</keyword>
<keyword evidence="9 10" id="KW-0961">Cell wall biogenesis/degradation</keyword>
<feature type="binding site" evidence="10">
    <location>
        <position position="310"/>
    </location>
    <ligand>
        <name>UDP-N-acetyl-alpha-D-glucosamine</name>
        <dbReference type="ChEBI" id="CHEBI:57705"/>
    </ligand>
</feature>
<dbReference type="GO" id="GO:0051301">
    <property type="term" value="P:cell division"/>
    <property type="evidence" value="ECO:0007669"/>
    <property type="project" value="UniProtKB-KW"/>
</dbReference>
<comment type="caution">
    <text evidence="14">The sequence shown here is derived from an EMBL/GenBank/DDBJ whole genome shotgun (WGS) entry which is preliminary data.</text>
</comment>
<feature type="binding site" evidence="10">
    <location>
        <begin position="16"/>
        <end position="18"/>
    </location>
    <ligand>
        <name>UDP-N-acetyl-alpha-D-glucosamine</name>
        <dbReference type="ChEBI" id="CHEBI:57705"/>
    </ligand>
</feature>
<dbReference type="GO" id="GO:0071555">
    <property type="term" value="P:cell wall organization"/>
    <property type="evidence" value="ECO:0007669"/>
    <property type="project" value="UniProtKB-KW"/>
</dbReference>
<dbReference type="GO" id="GO:0005975">
    <property type="term" value="P:carbohydrate metabolic process"/>
    <property type="evidence" value="ECO:0007669"/>
    <property type="project" value="InterPro"/>
</dbReference>
<dbReference type="Proteomes" id="UP000016646">
    <property type="component" value="Unassembled WGS sequence"/>
</dbReference>
<evidence type="ECO:0000313" key="16">
    <source>
        <dbReference type="Proteomes" id="UP000016412"/>
    </source>
</evidence>
<dbReference type="EMBL" id="AUZJ01000045">
    <property type="protein sequence ID" value="ERF60165.1"/>
    <property type="molecule type" value="Genomic_DNA"/>
</dbReference>
<dbReference type="SUPFAM" id="SSF53756">
    <property type="entry name" value="UDP-Glycosyltransferase/glycogen phosphorylase"/>
    <property type="match status" value="1"/>
</dbReference>
<evidence type="ECO:0000256" key="4">
    <source>
        <dbReference type="ARBA" id="ARBA00022679"/>
    </source>
</evidence>
<dbReference type="PATRIC" id="fig|1125725.3.peg.1892"/>
<dbReference type="GO" id="GO:0005886">
    <property type="term" value="C:plasma membrane"/>
    <property type="evidence" value="ECO:0007669"/>
    <property type="project" value="UniProtKB-SubCell"/>
</dbReference>
<evidence type="ECO:0000256" key="10">
    <source>
        <dbReference type="HAMAP-Rule" id="MF_00033"/>
    </source>
</evidence>
<evidence type="ECO:0000256" key="6">
    <source>
        <dbReference type="ARBA" id="ARBA00022984"/>
    </source>
</evidence>
<dbReference type="Pfam" id="PF04101">
    <property type="entry name" value="Glyco_tran_28_C"/>
    <property type="match status" value="1"/>
</dbReference>
<gene>
    <name evidence="10 14" type="primary">murG</name>
    <name evidence="15" type="ORF">HMPREF0860_2001</name>
    <name evidence="14" type="ORF">HMPREF1325_0827</name>
</gene>
<sequence length="381" mass="40990">MKNDTSITAVFTGGGTGGHIYPGLAVADELRKKAAARGAALTICWIGSSSGMDKTVVEKNVDEAGRKSADAFYGIPAGKLRRYFSLKTVSDMFKIVGGFFASLAILIKLKPAVLFSKGGFVSVPPCAAAKLLGIPVYTHECDFTPGLATKINSIAAKRILVSYKETESFFKTAYRKKIIVTGNPVREAFYRASPERGRAFLNSSGNTKPVLLVLGGSLGAVQINELVRENLDRLCASFFVVHQTGVKNADTVRHADYAQYPFLYSEMSDVIAASDIVLSRAGANSIWECAVLKKPLVLIPLTGSGTRGDQEDNARYFEERGAAVVLSREKANSEELLRALEKLSSSEERRLMSENCAALVGCGKPSEKIAEIVYTAMFGGS</sequence>
<dbReference type="GO" id="GO:0008360">
    <property type="term" value="P:regulation of cell shape"/>
    <property type="evidence" value="ECO:0007669"/>
    <property type="project" value="UniProtKB-KW"/>
</dbReference>
<evidence type="ECO:0000256" key="1">
    <source>
        <dbReference type="ARBA" id="ARBA00022475"/>
    </source>
</evidence>
<dbReference type="STRING" id="1125725.HMPREF1325_0827"/>
<comment type="subcellular location">
    <subcellularLocation>
        <location evidence="10">Cell membrane</location>
        <topology evidence="10">Peripheral membrane protein</topology>
        <orientation evidence="10">Cytoplasmic side</orientation>
    </subcellularLocation>
</comment>
<reference evidence="16 17" key="1">
    <citation type="submission" date="2013-08" db="EMBL/GenBank/DDBJ databases">
        <authorList>
            <person name="Durkin A.S."/>
            <person name="Haft D.R."/>
            <person name="McCorrison J."/>
            <person name="Torralba M."/>
            <person name="Gillis M."/>
            <person name="Haft D.H."/>
            <person name="Methe B."/>
            <person name="Sutton G."/>
            <person name="Nelson K.E."/>
        </authorList>
    </citation>
    <scope>NUCLEOTIDE SEQUENCE [LARGE SCALE GENOMIC DNA]</scope>
    <source>
        <strain evidence="15 17">ATCC 35536</strain>
        <strain evidence="14 16">VPI DR56BR1116</strain>
    </source>
</reference>
<feature type="domain" description="Glycosyltransferase family 28 N-terminal" evidence="12">
    <location>
        <begin position="10"/>
        <end position="160"/>
    </location>
</feature>
<dbReference type="CDD" id="cd03785">
    <property type="entry name" value="GT28_MurG"/>
    <property type="match status" value="1"/>
</dbReference>
<comment type="catalytic activity">
    <reaction evidence="10">
        <text>di-trans,octa-cis-undecaprenyl diphospho-N-acetyl-alpha-D-muramoyl-L-alanyl-D-glutamyl-meso-2,6-diaminopimeloyl-D-alanyl-D-alanine + UDP-N-acetyl-alpha-D-glucosamine = di-trans,octa-cis-undecaprenyl diphospho-[N-acetyl-alpha-D-glucosaminyl-(1-&gt;4)]-N-acetyl-alpha-D-muramoyl-L-alanyl-D-glutamyl-meso-2,6-diaminopimeloyl-D-alanyl-D-alanine + UDP + H(+)</text>
        <dbReference type="Rhea" id="RHEA:31227"/>
        <dbReference type="ChEBI" id="CHEBI:15378"/>
        <dbReference type="ChEBI" id="CHEBI:57705"/>
        <dbReference type="ChEBI" id="CHEBI:58223"/>
        <dbReference type="ChEBI" id="CHEBI:61387"/>
        <dbReference type="ChEBI" id="CHEBI:61388"/>
        <dbReference type="EC" id="2.4.1.227"/>
    </reaction>
</comment>
<keyword evidence="5 10" id="KW-0133">Cell shape</keyword>
<evidence type="ECO:0000313" key="17">
    <source>
        <dbReference type="Proteomes" id="UP000016646"/>
    </source>
</evidence>
<protein>
    <recommendedName>
        <fullName evidence="10">UDP-N-acetylglucosamine--N-acetylmuramyl-(pentapeptide) pyrophosphoryl-undecaprenol N-acetylglucosamine transferase</fullName>
        <ecNumber evidence="10">2.4.1.227</ecNumber>
    </recommendedName>
    <alternativeName>
        <fullName evidence="10">Undecaprenyl-PP-MurNAc-pentapeptide-UDPGlcNAc GlcNAc transferase</fullName>
    </alternativeName>
</protein>
<comment type="caution">
    <text evidence="10">Lacks conserved residue(s) required for the propagation of feature annotation.</text>
</comment>
<accession>U1GQB6</accession>
<keyword evidence="4 10" id="KW-0808">Transferase</keyword>
<evidence type="ECO:0000256" key="5">
    <source>
        <dbReference type="ARBA" id="ARBA00022960"/>
    </source>
</evidence>
<dbReference type="Gene3D" id="3.40.50.2000">
    <property type="entry name" value="Glycogen Phosphorylase B"/>
    <property type="match status" value="2"/>
</dbReference>
<dbReference type="InterPro" id="IPR006009">
    <property type="entry name" value="GlcNAc_MurG"/>
</dbReference>
<dbReference type="Pfam" id="PF03033">
    <property type="entry name" value="Glyco_transf_28"/>
    <property type="match status" value="1"/>
</dbReference>
<feature type="domain" description="Glycosyl transferase family 28 C-terminal" evidence="13">
    <location>
        <begin position="210"/>
        <end position="356"/>
    </location>
</feature>
<dbReference type="Proteomes" id="UP000016412">
    <property type="component" value="Unassembled WGS sequence"/>
</dbReference>
<comment type="function">
    <text evidence="10">Cell wall formation. Catalyzes the transfer of a GlcNAc subunit on undecaprenyl-pyrophosphoryl-MurNAc-pentapeptide (lipid intermediate I) to form undecaprenyl-pyrophosphoryl-MurNAc-(pentapeptide)GlcNAc (lipid intermediate II).</text>
</comment>
<proteinExistence type="inferred from homology"/>
<evidence type="ECO:0000256" key="7">
    <source>
        <dbReference type="ARBA" id="ARBA00023136"/>
    </source>
</evidence>
<name>U1GQB6_TRESO</name>
<evidence type="ECO:0000256" key="11">
    <source>
        <dbReference type="SAM" id="Coils"/>
    </source>
</evidence>
<feature type="binding site" evidence="10">
    <location>
        <position position="217"/>
    </location>
    <ligand>
        <name>UDP-N-acetyl-alpha-D-glucosamine</name>
        <dbReference type="ChEBI" id="CHEBI:57705"/>
    </ligand>
</feature>
<evidence type="ECO:0000313" key="15">
    <source>
        <dbReference type="EMBL" id="ERK01295.1"/>
    </source>
</evidence>
<keyword evidence="7 10" id="KW-0472">Membrane</keyword>
<keyword evidence="1 10" id="KW-1003">Cell membrane</keyword>
<dbReference type="OrthoDB" id="9808936at2"/>
<evidence type="ECO:0000313" key="14">
    <source>
        <dbReference type="EMBL" id="ERF60165.1"/>
    </source>
</evidence>
<keyword evidence="11" id="KW-0175">Coiled coil</keyword>
<comment type="similarity">
    <text evidence="10">Belongs to the glycosyltransferase 28 family. MurG subfamily.</text>
</comment>
<evidence type="ECO:0000259" key="13">
    <source>
        <dbReference type="Pfam" id="PF04101"/>
    </source>
</evidence>
<dbReference type="PANTHER" id="PTHR21015:SF27">
    <property type="entry name" value="UDP-N-ACETYLGLUCOSAMINE--N-ACETYLMURAMYL-(PENTAPEPTIDE) PYROPHOSPHORYL-UNDECAPRENOL N-ACETYLGLUCOSAMINE TRANSFERASE"/>
    <property type="match status" value="1"/>
</dbReference>
<dbReference type="PANTHER" id="PTHR21015">
    <property type="entry name" value="UDP-N-ACETYLGLUCOSAMINE--N-ACETYLMURAMYL-(PENTAPEPTIDE) PYROPHOSPHORYL-UNDECAPRENOL N-ACETYLGLUCOSAMINE TRANSFERASE 1"/>
    <property type="match status" value="1"/>
</dbReference>
<dbReference type="RefSeq" id="WP_021330865.1">
    <property type="nucleotide sequence ID" value="NZ_AUZJ01000045.1"/>
</dbReference>
<dbReference type="InterPro" id="IPR007235">
    <property type="entry name" value="Glyco_trans_28_C"/>
</dbReference>
<dbReference type="UniPathway" id="UPA00219"/>
<evidence type="ECO:0000256" key="3">
    <source>
        <dbReference type="ARBA" id="ARBA00022676"/>
    </source>
</evidence>
<evidence type="ECO:0000259" key="12">
    <source>
        <dbReference type="Pfam" id="PF03033"/>
    </source>
</evidence>